<protein>
    <submittedName>
        <fullName evidence="1">Uncharacterized protein</fullName>
    </submittedName>
</protein>
<proteinExistence type="predicted"/>
<reference evidence="1 2" key="1">
    <citation type="submission" date="2024-11" db="EMBL/GenBank/DDBJ databases">
        <title>A near-complete genome assembly of Cinchona calisaya.</title>
        <authorList>
            <person name="Lian D.C."/>
            <person name="Zhao X.W."/>
            <person name="Wei L."/>
        </authorList>
    </citation>
    <scope>NUCLEOTIDE SEQUENCE [LARGE SCALE GENOMIC DNA]</scope>
    <source>
        <tissue evidence="1">Nenye</tissue>
    </source>
</reference>
<sequence>MIGERLACSAFNSLAKWAGNVLWAYELGVSPSISRSPSAMLPLPTAMSHQAVSNPFYVHGLTGHSKAWPMTNCQDLGLLGIRFDDFQNPDRIAVARHVKEKMSLSHL</sequence>
<dbReference type="Proteomes" id="UP001630127">
    <property type="component" value="Unassembled WGS sequence"/>
</dbReference>
<organism evidence="1 2">
    <name type="scientific">Cinchona calisaya</name>
    <dbReference type="NCBI Taxonomy" id="153742"/>
    <lineage>
        <taxon>Eukaryota</taxon>
        <taxon>Viridiplantae</taxon>
        <taxon>Streptophyta</taxon>
        <taxon>Embryophyta</taxon>
        <taxon>Tracheophyta</taxon>
        <taxon>Spermatophyta</taxon>
        <taxon>Magnoliopsida</taxon>
        <taxon>eudicotyledons</taxon>
        <taxon>Gunneridae</taxon>
        <taxon>Pentapetalae</taxon>
        <taxon>asterids</taxon>
        <taxon>lamiids</taxon>
        <taxon>Gentianales</taxon>
        <taxon>Rubiaceae</taxon>
        <taxon>Cinchonoideae</taxon>
        <taxon>Cinchoneae</taxon>
        <taxon>Cinchona</taxon>
    </lineage>
</organism>
<dbReference type="EMBL" id="JBJUIK010000014">
    <property type="protein sequence ID" value="KAL3504367.1"/>
    <property type="molecule type" value="Genomic_DNA"/>
</dbReference>
<accession>A0ABD2YD94</accession>
<comment type="caution">
    <text evidence="1">The sequence shown here is derived from an EMBL/GenBank/DDBJ whole genome shotgun (WGS) entry which is preliminary data.</text>
</comment>
<evidence type="ECO:0000313" key="1">
    <source>
        <dbReference type="EMBL" id="KAL3504367.1"/>
    </source>
</evidence>
<dbReference type="AlphaFoldDB" id="A0ABD2YD94"/>
<evidence type="ECO:0000313" key="2">
    <source>
        <dbReference type="Proteomes" id="UP001630127"/>
    </source>
</evidence>
<keyword evidence="2" id="KW-1185">Reference proteome</keyword>
<gene>
    <name evidence="1" type="ORF">ACH5RR_034208</name>
</gene>
<name>A0ABD2YD94_9GENT</name>